<dbReference type="OrthoDB" id="6882680at2"/>
<protein>
    <submittedName>
        <fullName evidence="4">Alpha-ketoglutaric semialdehyde dehydrogenase</fullName>
        <ecNumber evidence="4">1.2.1.26</ecNumber>
    </submittedName>
</protein>
<dbReference type="GO" id="GO:0009450">
    <property type="term" value="P:gamma-aminobutyric acid catabolic process"/>
    <property type="evidence" value="ECO:0007669"/>
    <property type="project" value="TreeGrafter"/>
</dbReference>
<organism evidence="4 5">
    <name type="scientific">Nocardia aurantia</name>
    <dbReference type="NCBI Taxonomy" id="2585199"/>
    <lineage>
        <taxon>Bacteria</taxon>
        <taxon>Bacillati</taxon>
        <taxon>Actinomycetota</taxon>
        <taxon>Actinomycetes</taxon>
        <taxon>Mycobacteriales</taxon>
        <taxon>Nocardiaceae</taxon>
        <taxon>Nocardia</taxon>
    </lineage>
</organism>
<evidence type="ECO:0000256" key="1">
    <source>
        <dbReference type="ARBA" id="ARBA00009986"/>
    </source>
</evidence>
<dbReference type="EC" id="1.2.1.26" evidence="4"/>
<dbReference type="GO" id="GO:0004777">
    <property type="term" value="F:succinate-semialdehyde dehydrogenase (NAD+) activity"/>
    <property type="evidence" value="ECO:0007669"/>
    <property type="project" value="TreeGrafter"/>
</dbReference>
<proteinExistence type="inferred from homology"/>
<dbReference type="GO" id="GO:0047533">
    <property type="term" value="F:2,5-dioxovalerate dehydrogenase (NADP+) activity"/>
    <property type="evidence" value="ECO:0007669"/>
    <property type="project" value="UniProtKB-EC"/>
</dbReference>
<dbReference type="PANTHER" id="PTHR43353">
    <property type="entry name" value="SUCCINATE-SEMIALDEHYDE DEHYDROGENASE, MITOCHONDRIAL"/>
    <property type="match status" value="1"/>
</dbReference>
<dbReference type="FunFam" id="3.40.605.10:FF:000007">
    <property type="entry name" value="NAD/NADP-dependent betaine aldehyde dehydrogenase"/>
    <property type="match status" value="1"/>
</dbReference>
<feature type="domain" description="Aldehyde dehydrogenase" evidence="3">
    <location>
        <begin position="16"/>
        <end position="474"/>
    </location>
</feature>
<dbReference type="InterPro" id="IPR050740">
    <property type="entry name" value="Aldehyde_DH_Superfamily"/>
</dbReference>
<sequence length="480" mass="50354">MTVEYPQLQLYIAGEWVDGGTGQTAPVIAPATEEILGHVPLATAADLDRALAAAATGFPLWRDTPIVRRTAILRAAAELLTRRADRVARVMTLEQGKPFGEARGEVLRVADALRWDAEDARRHYGRIIPSEPGTVLSVRHEPIGPVAAFTPWNFPAGSPMRKIAAALSAGCSIVIKASEETAGTAVELVRCFAEAGVPEGVLNLVFGEPAEVSAHLIASPVIRLVAFTGSVPVGKLLAVRAGREMKPTLMELGGHAPVIVAADADPVAAAKRAAFAKFVNAGQVCTSPSRFLVHHSVFDAFTDTFVAAAEAVVVGDGLHEGVTMGPLANERRLKAMDEFVGDAIARGATVRTGGHRLDRPGYFFAPTVLTEVPLDAKIMVDEPFGPLAPIVPFTDLDEALAIANSLPYGLAAYGFTNSAATAERLVTGFEAGILSINHCGGSVHEAPSGGVKESGHGKEGGPEGLEAYLVTKRVSHKLAL</sequence>
<dbReference type="CDD" id="cd07103">
    <property type="entry name" value="ALDH_F5_SSADH_GabD"/>
    <property type="match status" value="1"/>
</dbReference>
<evidence type="ECO:0000259" key="3">
    <source>
        <dbReference type="Pfam" id="PF00171"/>
    </source>
</evidence>
<comment type="caution">
    <text evidence="4">The sequence shown here is derived from an EMBL/GenBank/DDBJ whole genome shotgun (WGS) entry which is preliminary data.</text>
</comment>
<dbReference type="AlphaFoldDB" id="A0A7K0DPZ1"/>
<dbReference type="InterPro" id="IPR016161">
    <property type="entry name" value="Ald_DH/histidinol_DH"/>
</dbReference>
<evidence type="ECO:0000313" key="4">
    <source>
        <dbReference type="EMBL" id="MQY27648.1"/>
    </source>
</evidence>
<dbReference type="InterPro" id="IPR016163">
    <property type="entry name" value="Ald_DH_C"/>
</dbReference>
<keyword evidence="5" id="KW-1185">Reference proteome</keyword>
<dbReference type="Pfam" id="PF00171">
    <property type="entry name" value="Aldedh"/>
    <property type="match status" value="1"/>
</dbReference>
<evidence type="ECO:0000313" key="5">
    <source>
        <dbReference type="Proteomes" id="UP000431401"/>
    </source>
</evidence>
<dbReference type="SUPFAM" id="SSF53720">
    <property type="entry name" value="ALDH-like"/>
    <property type="match status" value="1"/>
</dbReference>
<comment type="similarity">
    <text evidence="1">Belongs to the aldehyde dehydrogenase family.</text>
</comment>
<dbReference type="RefSeq" id="WP_153342844.1">
    <property type="nucleotide sequence ID" value="NZ_WEGI01000006.1"/>
</dbReference>
<dbReference type="InterPro" id="IPR015590">
    <property type="entry name" value="Aldehyde_DH_dom"/>
</dbReference>
<dbReference type="Gene3D" id="3.40.605.10">
    <property type="entry name" value="Aldehyde Dehydrogenase, Chain A, domain 1"/>
    <property type="match status" value="1"/>
</dbReference>
<dbReference type="FunFam" id="3.40.309.10:FF:000009">
    <property type="entry name" value="Aldehyde dehydrogenase A"/>
    <property type="match status" value="1"/>
</dbReference>
<evidence type="ECO:0000256" key="2">
    <source>
        <dbReference type="ARBA" id="ARBA00023002"/>
    </source>
</evidence>
<dbReference type="Proteomes" id="UP000431401">
    <property type="component" value="Unassembled WGS sequence"/>
</dbReference>
<dbReference type="InterPro" id="IPR016162">
    <property type="entry name" value="Ald_DH_N"/>
</dbReference>
<name>A0A7K0DPZ1_9NOCA</name>
<keyword evidence="2 4" id="KW-0560">Oxidoreductase</keyword>
<reference evidence="4 5" key="1">
    <citation type="submission" date="2019-10" db="EMBL/GenBank/DDBJ databases">
        <title>Nocardia macrotermitis sp. nov. and Nocardia aurantia sp. nov., isolated from the gut of fungus growing-termite Macrotermes natalensis.</title>
        <authorList>
            <person name="Benndorf R."/>
            <person name="Schwitalla J."/>
            <person name="Martin K."/>
            <person name="De Beer W."/>
            <person name="Kaster A.-K."/>
            <person name="Vollmers J."/>
            <person name="Poulsen M."/>
            <person name="Beemelmanns C."/>
        </authorList>
    </citation>
    <scope>NUCLEOTIDE SEQUENCE [LARGE SCALE GENOMIC DNA]</scope>
    <source>
        <strain evidence="4 5">RB56</strain>
    </source>
</reference>
<dbReference type="Gene3D" id="3.40.309.10">
    <property type="entry name" value="Aldehyde Dehydrogenase, Chain A, domain 2"/>
    <property type="match status" value="1"/>
</dbReference>
<dbReference type="PANTHER" id="PTHR43353:SF5">
    <property type="entry name" value="SUCCINATE-SEMIALDEHYDE DEHYDROGENASE, MITOCHONDRIAL"/>
    <property type="match status" value="1"/>
</dbReference>
<dbReference type="EMBL" id="WEGI01000006">
    <property type="protein sequence ID" value="MQY27648.1"/>
    <property type="molecule type" value="Genomic_DNA"/>
</dbReference>
<gene>
    <name evidence="4" type="primary">araE</name>
    <name evidence="4" type="ORF">NRB56_32310</name>
</gene>
<accession>A0A7K0DPZ1</accession>